<dbReference type="PANTHER" id="PTHR20883">
    <property type="entry name" value="PHYTANOYL-COA DIOXYGENASE DOMAIN CONTAINING 1"/>
    <property type="match status" value="1"/>
</dbReference>
<dbReference type="SUPFAM" id="SSF51197">
    <property type="entry name" value="Clavaminate synthase-like"/>
    <property type="match status" value="1"/>
</dbReference>
<reference evidence="1" key="1">
    <citation type="submission" date="2018-05" db="EMBL/GenBank/DDBJ databases">
        <authorList>
            <person name="Lanie J.A."/>
            <person name="Ng W.-L."/>
            <person name="Kazmierczak K.M."/>
            <person name="Andrzejewski T.M."/>
            <person name="Davidsen T.M."/>
            <person name="Wayne K.J."/>
            <person name="Tettelin H."/>
            <person name="Glass J.I."/>
            <person name="Rusch D."/>
            <person name="Podicherti R."/>
            <person name="Tsui H.-C.T."/>
            <person name="Winkler M.E."/>
        </authorList>
    </citation>
    <scope>NUCLEOTIDE SEQUENCE</scope>
</reference>
<organism evidence="1">
    <name type="scientific">marine metagenome</name>
    <dbReference type="NCBI Taxonomy" id="408172"/>
    <lineage>
        <taxon>unclassified sequences</taxon>
        <taxon>metagenomes</taxon>
        <taxon>ecological metagenomes</taxon>
    </lineage>
</organism>
<dbReference type="PANTHER" id="PTHR20883:SF46">
    <property type="entry name" value="PHYTANOYL-COA HYDROXYLASE"/>
    <property type="match status" value="1"/>
</dbReference>
<sequence>MISSAQKDFYLENGYLIVENILSSEKLAKTGDALEKRYELEGSQAGSEGSINPGVRRLCNLFSKGLVWEEMGVEPITIEVAKLTIGDDIRWQAMNFHDPIPGEPIAHQAIHADRWFFPNCTGYMNVCWAIDDMTVENGATRIVPGSHKGPWPQDVLNDEETRAVIEGEI</sequence>
<name>A0A381VKX8_9ZZZZ</name>
<dbReference type="AlphaFoldDB" id="A0A381VKX8"/>
<gene>
    <name evidence="1" type="ORF">METZ01_LOCUS93272</name>
</gene>
<protein>
    <recommendedName>
        <fullName evidence="2">Phytanoyl-CoA dioxygenase</fullName>
    </recommendedName>
</protein>
<feature type="non-terminal residue" evidence="1">
    <location>
        <position position="169"/>
    </location>
</feature>
<dbReference type="EMBL" id="UINC01008996">
    <property type="protein sequence ID" value="SVA40418.1"/>
    <property type="molecule type" value="Genomic_DNA"/>
</dbReference>
<dbReference type="Gene3D" id="2.60.120.620">
    <property type="entry name" value="q2cbj1_9rhob like domain"/>
    <property type="match status" value="1"/>
</dbReference>
<proteinExistence type="predicted"/>
<evidence type="ECO:0000313" key="1">
    <source>
        <dbReference type="EMBL" id="SVA40418.1"/>
    </source>
</evidence>
<dbReference type="Pfam" id="PF05721">
    <property type="entry name" value="PhyH"/>
    <property type="match status" value="1"/>
</dbReference>
<accession>A0A381VKX8</accession>
<evidence type="ECO:0008006" key="2">
    <source>
        <dbReference type="Google" id="ProtNLM"/>
    </source>
</evidence>
<dbReference type="InterPro" id="IPR008775">
    <property type="entry name" value="Phytyl_CoA_dOase-like"/>
</dbReference>